<protein>
    <submittedName>
        <fullName evidence="1">Uncharacterized protein</fullName>
    </submittedName>
</protein>
<evidence type="ECO:0000313" key="2">
    <source>
        <dbReference type="Proteomes" id="UP000037460"/>
    </source>
</evidence>
<dbReference type="OrthoDB" id="510978at2759"/>
<keyword evidence="2" id="KW-1185">Reference proteome</keyword>
<gene>
    <name evidence="1" type="ORF">Ctob_006684</name>
</gene>
<name>A0A0M0JE91_9EUKA</name>
<comment type="caution">
    <text evidence="1">The sequence shown here is derived from an EMBL/GenBank/DDBJ whole genome shotgun (WGS) entry which is preliminary data.</text>
</comment>
<dbReference type="AlphaFoldDB" id="A0A0M0JE91"/>
<reference evidence="2" key="1">
    <citation type="journal article" date="2015" name="PLoS Genet.">
        <title>Genome Sequence and Transcriptome Analyses of Chrysochromulina tobin: Metabolic Tools for Enhanced Algal Fitness in the Prominent Order Prymnesiales (Haptophyceae).</title>
        <authorList>
            <person name="Hovde B.T."/>
            <person name="Deodato C.R."/>
            <person name="Hunsperger H.M."/>
            <person name="Ryken S.A."/>
            <person name="Yost W."/>
            <person name="Jha R.K."/>
            <person name="Patterson J."/>
            <person name="Monnat R.J. Jr."/>
            <person name="Barlow S.B."/>
            <person name="Starkenburg S.R."/>
            <person name="Cattolico R.A."/>
        </authorList>
    </citation>
    <scope>NUCLEOTIDE SEQUENCE</scope>
    <source>
        <strain evidence="2">CCMP291</strain>
    </source>
</reference>
<dbReference type="Proteomes" id="UP000037460">
    <property type="component" value="Unassembled WGS sequence"/>
</dbReference>
<sequence length="113" mass="13180">MWAFAGDTTRFIYKNNETEFIEDAHTTADTLPTSFYGMAMHGREWEMETELTLVGSDLEAAWIATQIMRTVSSDGRMRRWQWELRRHRRPPNLGAWYVESIGSSDVKGNFEID</sequence>
<organism evidence="1 2">
    <name type="scientific">Chrysochromulina tobinii</name>
    <dbReference type="NCBI Taxonomy" id="1460289"/>
    <lineage>
        <taxon>Eukaryota</taxon>
        <taxon>Haptista</taxon>
        <taxon>Haptophyta</taxon>
        <taxon>Prymnesiophyceae</taxon>
        <taxon>Prymnesiales</taxon>
        <taxon>Chrysochromulinaceae</taxon>
        <taxon>Chrysochromulina</taxon>
    </lineage>
</organism>
<evidence type="ECO:0000313" key="1">
    <source>
        <dbReference type="EMBL" id="KOO24901.1"/>
    </source>
</evidence>
<proteinExistence type="predicted"/>
<accession>A0A0M0JE91</accession>
<dbReference type="EMBL" id="JWZX01003039">
    <property type="protein sequence ID" value="KOO24901.1"/>
    <property type="molecule type" value="Genomic_DNA"/>
</dbReference>